<comment type="caution">
    <text evidence="7">The sequence shown here is derived from an EMBL/GenBank/DDBJ whole genome shotgun (WGS) entry which is preliminary data.</text>
</comment>
<dbReference type="Proteomes" id="UP001497623">
    <property type="component" value="Unassembled WGS sequence"/>
</dbReference>
<dbReference type="PANTHER" id="PTHR43353">
    <property type="entry name" value="SUCCINATE-SEMIALDEHYDE DEHYDROGENASE, MITOCHONDRIAL"/>
    <property type="match status" value="1"/>
</dbReference>
<sequence>MSLLNSGWRTLSYHQKRLVRDLLKYQGVRNMSKMREEAYIDGQWVSAKSGKTFPVLNPANGKVIANVPDMNETDAELAVDAAHKAFQTWRNTTAKERSVLLRKWFNLMEENQESLSRLLTAEAGKPLAESRGELMYGSSFLEWFAEEAKRINGEVVCSPARSREMIFIRQPAGVASLITPWNFPNAMITRKAGAALAAGCTCIIKPAEDTPLSAIAMVDLAEQAGIPPGVVNVVTSSRGNTPAIGRVLSTHNKISVLSFTGSTPVGRLLYENCARGIKRVGLELGGNAPFIVFNAADLKTTLEAFMVAKFRNAGQTCISGSRFLIQSGVYDEFVGMIKDAMETRLVVGDGMDNGVNFGPLINQSQLNKVDGLVKASIAAGAECLLGGKPHELGGLFYEPTILTNCAETTPCFEEEIFGPVVGIRKFETEEEALQIANSCDVGLAGYIFTQDVSQAWRVARQLETGMIGINEGLISAAEAAFGGVKQSGIGREGSRHGIEEYSEIKYLCFGGIN</sequence>
<keyword evidence="8" id="KW-1185">Reference proteome</keyword>
<dbReference type="AlphaFoldDB" id="A0AAV2R0X3"/>
<dbReference type="FunFam" id="3.40.309.10:FF:000004">
    <property type="entry name" value="Succinate-semialdehyde dehydrogenase I"/>
    <property type="match status" value="1"/>
</dbReference>
<evidence type="ECO:0000256" key="1">
    <source>
        <dbReference type="ARBA" id="ARBA00005176"/>
    </source>
</evidence>
<dbReference type="Gene3D" id="3.40.605.10">
    <property type="entry name" value="Aldehyde Dehydrogenase, Chain A, domain 1"/>
    <property type="match status" value="1"/>
</dbReference>
<proteinExistence type="inferred from homology"/>
<protein>
    <recommendedName>
        <fullName evidence="6">Aldehyde dehydrogenase domain-containing protein</fullName>
    </recommendedName>
</protein>
<dbReference type="Pfam" id="PF00171">
    <property type="entry name" value="Aldedh"/>
    <property type="match status" value="1"/>
</dbReference>
<evidence type="ECO:0000313" key="8">
    <source>
        <dbReference type="Proteomes" id="UP001497623"/>
    </source>
</evidence>
<keyword evidence="3 5" id="KW-0560">Oxidoreductase</keyword>
<feature type="active site" evidence="4">
    <location>
        <position position="283"/>
    </location>
</feature>
<dbReference type="InterPro" id="IPR016161">
    <property type="entry name" value="Ald_DH/histidinol_DH"/>
</dbReference>
<accession>A0AAV2R0X3</accession>
<comment type="pathway">
    <text evidence="1">Amino-acid degradation; 4-aminobutanoate degradation.</text>
</comment>
<evidence type="ECO:0000313" key="7">
    <source>
        <dbReference type="EMBL" id="CAL4104763.1"/>
    </source>
</evidence>
<dbReference type="InterPro" id="IPR016163">
    <property type="entry name" value="Ald_DH_C"/>
</dbReference>
<dbReference type="InterPro" id="IPR016162">
    <property type="entry name" value="Ald_DH_N"/>
</dbReference>
<dbReference type="PROSITE" id="PS00687">
    <property type="entry name" value="ALDEHYDE_DEHYDR_GLU"/>
    <property type="match status" value="1"/>
</dbReference>
<feature type="domain" description="Aldehyde dehydrogenase" evidence="6">
    <location>
        <begin position="44"/>
        <end position="506"/>
    </location>
</feature>
<evidence type="ECO:0000256" key="4">
    <source>
        <dbReference type="PROSITE-ProRule" id="PRU10007"/>
    </source>
</evidence>
<organism evidence="7 8">
    <name type="scientific">Meganyctiphanes norvegica</name>
    <name type="common">Northern krill</name>
    <name type="synonym">Thysanopoda norvegica</name>
    <dbReference type="NCBI Taxonomy" id="48144"/>
    <lineage>
        <taxon>Eukaryota</taxon>
        <taxon>Metazoa</taxon>
        <taxon>Ecdysozoa</taxon>
        <taxon>Arthropoda</taxon>
        <taxon>Crustacea</taxon>
        <taxon>Multicrustacea</taxon>
        <taxon>Malacostraca</taxon>
        <taxon>Eumalacostraca</taxon>
        <taxon>Eucarida</taxon>
        <taxon>Euphausiacea</taxon>
        <taxon>Euphausiidae</taxon>
        <taxon>Meganyctiphanes</taxon>
    </lineage>
</organism>
<dbReference type="GO" id="GO:0009450">
    <property type="term" value="P:gamma-aminobutyric acid catabolic process"/>
    <property type="evidence" value="ECO:0007669"/>
    <property type="project" value="TreeGrafter"/>
</dbReference>
<dbReference type="SUPFAM" id="SSF53720">
    <property type="entry name" value="ALDH-like"/>
    <property type="match status" value="1"/>
</dbReference>
<dbReference type="GO" id="GO:0005739">
    <property type="term" value="C:mitochondrion"/>
    <property type="evidence" value="ECO:0007669"/>
    <property type="project" value="TreeGrafter"/>
</dbReference>
<dbReference type="GO" id="GO:0004777">
    <property type="term" value="F:succinate-semialdehyde dehydrogenase (NAD+) activity"/>
    <property type="evidence" value="ECO:0007669"/>
    <property type="project" value="TreeGrafter"/>
</dbReference>
<evidence type="ECO:0000256" key="2">
    <source>
        <dbReference type="ARBA" id="ARBA00009986"/>
    </source>
</evidence>
<dbReference type="InterPro" id="IPR015590">
    <property type="entry name" value="Aldehyde_DH_dom"/>
</dbReference>
<gene>
    <name evidence="7" type="ORF">MNOR_LOCUS17845</name>
</gene>
<dbReference type="InterPro" id="IPR029510">
    <property type="entry name" value="Ald_DH_CS_GLU"/>
</dbReference>
<dbReference type="InterPro" id="IPR050740">
    <property type="entry name" value="Aldehyde_DH_Superfamily"/>
</dbReference>
<dbReference type="EMBL" id="CAXKWB010012492">
    <property type="protein sequence ID" value="CAL4104763.1"/>
    <property type="molecule type" value="Genomic_DNA"/>
</dbReference>
<reference evidence="7 8" key="1">
    <citation type="submission" date="2024-05" db="EMBL/GenBank/DDBJ databases">
        <authorList>
            <person name="Wallberg A."/>
        </authorList>
    </citation>
    <scope>NUCLEOTIDE SEQUENCE [LARGE SCALE GENOMIC DNA]</scope>
</reference>
<comment type="similarity">
    <text evidence="2 5">Belongs to the aldehyde dehydrogenase family.</text>
</comment>
<name>A0AAV2R0X3_MEGNR</name>
<dbReference type="CDD" id="cd07103">
    <property type="entry name" value="ALDH_F5_SSADH_GabD"/>
    <property type="match status" value="1"/>
</dbReference>
<evidence type="ECO:0000256" key="3">
    <source>
        <dbReference type="ARBA" id="ARBA00023002"/>
    </source>
</evidence>
<dbReference type="FunFam" id="3.40.605.10:FF:000005">
    <property type="entry name" value="Succinate-semialdehyde dehydrogenase I"/>
    <property type="match status" value="1"/>
</dbReference>
<dbReference type="PANTHER" id="PTHR43353:SF5">
    <property type="entry name" value="SUCCINATE-SEMIALDEHYDE DEHYDROGENASE, MITOCHONDRIAL"/>
    <property type="match status" value="1"/>
</dbReference>
<evidence type="ECO:0000256" key="5">
    <source>
        <dbReference type="RuleBase" id="RU003345"/>
    </source>
</evidence>
<dbReference type="Gene3D" id="3.40.309.10">
    <property type="entry name" value="Aldehyde Dehydrogenase, Chain A, domain 2"/>
    <property type="match status" value="1"/>
</dbReference>
<evidence type="ECO:0000259" key="6">
    <source>
        <dbReference type="Pfam" id="PF00171"/>
    </source>
</evidence>